<proteinExistence type="predicted"/>
<dbReference type="Proteomes" id="UP000288429">
    <property type="component" value="Unassembled WGS sequence"/>
</dbReference>
<evidence type="ECO:0008006" key="3">
    <source>
        <dbReference type="Google" id="ProtNLM"/>
    </source>
</evidence>
<evidence type="ECO:0000313" key="1">
    <source>
        <dbReference type="EMBL" id="RSL94406.1"/>
    </source>
</evidence>
<accession>A0A428SXG9</accession>
<reference evidence="1 2" key="1">
    <citation type="submission" date="2017-06" db="EMBL/GenBank/DDBJ databases">
        <title>Cmopartive genomic analysis of Ambrosia Fusariam Clade fungi.</title>
        <authorList>
            <person name="Stajich J.E."/>
            <person name="Carrillo J."/>
            <person name="Kijimoto T."/>
            <person name="Eskalen A."/>
            <person name="O'Donnell K."/>
            <person name="Kasson M."/>
        </authorList>
    </citation>
    <scope>NUCLEOTIDE SEQUENCE [LARGE SCALE GENOMIC DNA]</scope>
    <source>
        <strain evidence="1 2">NRRL 20438</strain>
    </source>
</reference>
<sequence length="383" mass="43231">METIQKENISLLQSTNAQSTRKASETVLPFISQEPKVGDPPLDWEDFEKPRLRQFPGTRDDIRLRRFLGRGADGLIIKARIRGREDPVVIKTFFFNHQPPPVGVDSTVSFRRIGPADPNSLRERHYQFHNRSKREPCRGAERYWAFERECINCTLLEKIESCFRRAKAAGRQIRLNPNPKTKAEALENLRAIAAAGSKEAPSSEPDNSVVFAPDVRITRCLGWTQIKGSDINHHLIQTKAECWLDLKDDEIYYANIYDYIPRGQVDLNTLVRQLDFFHVTGFINVSFNEANWRGSGVLVDFSDIVSPFARHPWWQPSAYLVNQEKSRKSAQCYVTKTKLKGVPESGSPSSSLESHSSGILTIDQASVNAASGSSNRSSIGGKR</sequence>
<dbReference type="EMBL" id="NIZV01000321">
    <property type="protein sequence ID" value="RSL94406.1"/>
    <property type="molecule type" value="Genomic_DNA"/>
</dbReference>
<name>A0A428SXG9_9HYPO</name>
<organism evidence="1 2">
    <name type="scientific">Fusarium ambrosium</name>
    <dbReference type="NCBI Taxonomy" id="131363"/>
    <lineage>
        <taxon>Eukaryota</taxon>
        <taxon>Fungi</taxon>
        <taxon>Dikarya</taxon>
        <taxon>Ascomycota</taxon>
        <taxon>Pezizomycotina</taxon>
        <taxon>Sordariomycetes</taxon>
        <taxon>Hypocreomycetidae</taxon>
        <taxon>Hypocreales</taxon>
        <taxon>Nectriaceae</taxon>
        <taxon>Fusarium</taxon>
        <taxon>Fusarium solani species complex</taxon>
    </lineage>
</organism>
<protein>
    <recommendedName>
        <fullName evidence="3">Protein kinase domain-containing protein</fullName>
    </recommendedName>
</protein>
<evidence type="ECO:0000313" key="2">
    <source>
        <dbReference type="Proteomes" id="UP000288429"/>
    </source>
</evidence>
<comment type="caution">
    <text evidence="1">The sequence shown here is derived from an EMBL/GenBank/DDBJ whole genome shotgun (WGS) entry which is preliminary data.</text>
</comment>
<keyword evidence="2" id="KW-1185">Reference proteome</keyword>
<dbReference type="AlphaFoldDB" id="A0A428SXG9"/>
<gene>
    <name evidence="1" type="ORF">CDV31_014320</name>
</gene>